<gene>
    <name evidence="9" type="ORF">OE749_11280</name>
</gene>
<dbReference type="NCBIfam" id="NF007980">
    <property type="entry name" value="PRK10707.1"/>
    <property type="match status" value="1"/>
</dbReference>
<dbReference type="InterPro" id="IPR015797">
    <property type="entry name" value="NUDIX_hydrolase-like_dom_sf"/>
</dbReference>
<evidence type="ECO:0000256" key="1">
    <source>
        <dbReference type="ARBA" id="ARBA00001936"/>
    </source>
</evidence>
<comment type="cofactor">
    <cofactor evidence="2">
        <name>Mg(2+)</name>
        <dbReference type="ChEBI" id="CHEBI:18420"/>
    </cofactor>
</comment>
<evidence type="ECO:0000256" key="3">
    <source>
        <dbReference type="ARBA" id="ARBA00006506"/>
    </source>
</evidence>
<comment type="cofactor">
    <cofactor evidence="1">
        <name>Mn(2+)</name>
        <dbReference type="ChEBI" id="CHEBI:29035"/>
    </cofactor>
</comment>
<evidence type="ECO:0000256" key="7">
    <source>
        <dbReference type="ARBA" id="ARBA00023211"/>
    </source>
</evidence>
<dbReference type="InterPro" id="IPR000086">
    <property type="entry name" value="NUDIX_hydrolase_dom"/>
</dbReference>
<protein>
    <submittedName>
        <fullName evidence="9">CoA pyrophosphatase</fullName>
    </submittedName>
</protein>
<sequence>MNKDEFLAQFQHVRVVPPESDFPLRVQARPAAVLLPIVVREDSLTMLFTQRARHLRHHAGQISFPGGKQEPTDKSLLDTALRETEEEIGITRQYIDVIGTLPKFRTVSRFEVLPFVSFVSDTFSLKIDENEVDNVFEVPLAFLLDKTNHFIHWVERKKAVHPIYFIPWENKQIWGATAAFIRNLSNHIHHKAN</sequence>
<evidence type="ECO:0000256" key="5">
    <source>
        <dbReference type="ARBA" id="ARBA00022801"/>
    </source>
</evidence>
<accession>A0ABT3A9E8</accession>
<evidence type="ECO:0000259" key="8">
    <source>
        <dbReference type="PROSITE" id="PS51462"/>
    </source>
</evidence>
<keyword evidence="10" id="KW-1185">Reference proteome</keyword>
<comment type="caution">
    <text evidence="9">The sequence shown here is derived from an EMBL/GenBank/DDBJ whole genome shotgun (WGS) entry which is preliminary data.</text>
</comment>
<dbReference type="PROSITE" id="PS51462">
    <property type="entry name" value="NUDIX"/>
    <property type="match status" value="1"/>
</dbReference>
<dbReference type="Proteomes" id="UP001652504">
    <property type="component" value="Unassembled WGS sequence"/>
</dbReference>
<dbReference type="CDD" id="cd03426">
    <property type="entry name" value="NUDIX_CoAse_Nudt7"/>
    <property type="match status" value="1"/>
</dbReference>
<dbReference type="PANTHER" id="PTHR12992:SF11">
    <property type="entry name" value="MITOCHONDRIAL COENZYME A DIPHOSPHATASE NUDT8"/>
    <property type="match status" value="1"/>
</dbReference>
<feature type="domain" description="Nudix hydrolase" evidence="8">
    <location>
        <begin position="28"/>
        <end position="160"/>
    </location>
</feature>
<dbReference type="Gene3D" id="3.90.79.10">
    <property type="entry name" value="Nucleoside Triphosphate Pyrophosphohydrolase"/>
    <property type="match status" value="1"/>
</dbReference>
<name>A0ABT3A9E8_9ALTE</name>
<dbReference type="InterPro" id="IPR000059">
    <property type="entry name" value="NUDIX_hydrolase_NudL_CS"/>
</dbReference>
<keyword evidence="4" id="KW-0479">Metal-binding</keyword>
<dbReference type="Pfam" id="PF00293">
    <property type="entry name" value="NUDIX"/>
    <property type="match status" value="1"/>
</dbReference>
<organism evidence="9 10">
    <name type="scientific">Fluctibacter corallii</name>
    <dbReference type="NCBI Taxonomy" id="2984329"/>
    <lineage>
        <taxon>Bacteria</taxon>
        <taxon>Pseudomonadati</taxon>
        <taxon>Pseudomonadota</taxon>
        <taxon>Gammaproteobacteria</taxon>
        <taxon>Alteromonadales</taxon>
        <taxon>Alteromonadaceae</taxon>
        <taxon>Fluctibacter</taxon>
    </lineage>
</organism>
<evidence type="ECO:0000313" key="10">
    <source>
        <dbReference type="Proteomes" id="UP001652504"/>
    </source>
</evidence>
<evidence type="ECO:0000256" key="4">
    <source>
        <dbReference type="ARBA" id="ARBA00022723"/>
    </source>
</evidence>
<evidence type="ECO:0000256" key="6">
    <source>
        <dbReference type="ARBA" id="ARBA00022842"/>
    </source>
</evidence>
<proteinExistence type="inferred from homology"/>
<evidence type="ECO:0000313" key="9">
    <source>
        <dbReference type="EMBL" id="MCV2885274.1"/>
    </source>
</evidence>
<dbReference type="EMBL" id="JAOWKX010000005">
    <property type="protein sequence ID" value="MCV2885274.1"/>
    <property type="molecule type" value="Genomic_DNA"/>
</dbReference>
<evidence type="ECO:0000256" key="2">
    <source>
        <dbReference type="ARBA" id="ARBA00001946"/>
    </source>
</evidence>
<dbReference type="PROSITE" id="PS01293">
    <property type="entry name" value="NUDIX_COA"/>
    <property type="match status" value="1"/>
</dbReference>
<comment type="similarity">
    <text evidence="3">Belongs to the Nudix hydrolase family. PCD1 subfamily.</text>
</comment>
<dbReference type="RefSeq" id="WP_263712559.1">
    <property type="nucleotide sequence ID" value="NZ_JAOWKX010000005.1"/>
</dbReference>
<dbReference type="PANTHER" id="PTHR12992">
    <property type="entry name" value="NUDIX HYDROLASE"/>
    <property type="match status" value="1"/>
</dbReference>
<reference evidence="9 10" key="1">
    <citation type="submission" date="2022-10" db="EMBL/GenBank/DDBJ databases">
        <title>Aestuariibacter sp. AA17 isolated from Montipora capitata coral fragment.</title>
        <authorList>
            <person name="Emsley S.A."/>
            <person name="Pfannmuller K.M."/>
            <person name="Loughran R.M."/>
            <person name="Shlafstein M."/>
            <person name="Papke E."/>
            <person name="Saw J.H."/>
            <person name="Ushijima B."/>
            <person name="Videau P."/>
        </authorList>
    </citation>
    <scope>NUCLEOTIDE SEQUENCE [LARGE SCALE GENOMIC DNA]</scope>
    <source>
        <strain evidence="9 10">AA17</strain>
    </source>
</reference>
<dbReference type="InterPro" id="IPR045121">
    <property type="entry name" value="CoAse"/>
</dbReference>
<keyword evidence="5" id="KW-0378">Hydrolase</keyword>
<keyword evidence="7" id="KW-0464">Manganese</keyword>
<keyword evidence="6" id="KW-0460">Magnesium</keyword>
<dbReference type="SUPFAM" id="SSF55811">
    <property type="entry name" value="Nudix"/>
    <property type="match status" value="1"/>
</dbReference>